<comment type="caution">
    <text evidence="5">The sequence shown here is derived from an EMBL/GenBank/DDBJ whole genome shotgun (WGS) entry which is preliminary data.</text>
</comment>
<dbReference type="PIRSF" id="PIRSF017292">
    <property type="entry name" value="UCP017292_Znf_CHY"/>
    <property type="match status" value="1"/>
</dbReference>
<evidence type="ECO:0000256" key="2">
    <source>
        <dbReference type="ARBA" id="ARBA00022771"/>
    </source>
</evidence>
<dbReference type="SUPFAM" id="SSF161219">
    <property type="entry name" value="CHY zinc finger-like"/>
    <property type="match status" value="1"/>
</dbReference>
<keyword evidence="2" id="KW-0863">Zinc-finger</keyword>
<keyword evidence="6" id="KW-1185">Reference proteome</keyword>
<dbReference type="RefSeq" id="WP_192864994.1">
    <property type="nucleotide sequence ID" value="NZ_JADAQT010000108.1"/>
</dbReference>
<evidence type="ECO:0000313" key="6">
    <source>
        <dbReference type="Proteomes" id="UP000625527"/>
    </source>
</evidence>
<proteinExistence type="predicted"/>
<dbReference type="Proteomes" id="UP000625527">
    <property type="component" value="Unassembled WGS sequence"/>
</dbReference>
<sequence length="104" mass="11537">MTPRVHGPTVDEHTRCIHYRTALDIIAIRFACCGRYYPCHLCHEQTAAHPARPWPAGSGDVRAVLCGQCWSELTIADYIAASACPRCDAGFNPRCALHHPLYFG</sequence>
<dbReference type="InterPro" id="IPR052604">
    <property type="entry name" value="Mito_Tim_assembly_helper"/>
</dbReference>
<evidence type="ECO:0000313" key="5">
    <source>
        <dbReference type="EMBL" id="MBE1878473.1"/>
    </source>
</evidence>
<dbReference type="EMBL" id="JADAQT010000108">
    <property type="protein sequence ID" value="MBE1878473.1"/>
    <property type="molecule type" value="Genomic_DNA"/>
</dbReference>
<gene>
    <name evidence="5" type="ORF">IHE71_22505</name>
</gene>
<dbReference type="Pfam" id="PF05495">
    <property type="entry name" value="zf-CHY"/>
    <property type="match status" value="1"/>
</dbReference>
<dbReference type="PROSITE" id="PS51266">
    <property type="entry name" value="ZF_CHY"/>
    <property type="match status" value="1"/>
</dbReference>
<accession>A0ABR9N484</accession>
<dbReference type="InterPro" id="IPR037274">
    <property type="entry name" value="Znf_CHY_sf"/>
</dbReference>
<evidence type="ECO:0000259" key="4">
    <source>
        <dbReference type="PROSITE" id="PS51266"/>
    </source>
</evidence>
<organism evidence="5 6">
    <name type="scientific">Myceligenerans pegani</name>
    <dbReference type="NCBI Taxonomy" id="2776917"/>
    <lineage>
        <taxon>Bacteria</taxon>
        <taxon>Bacillati</taxon>
        <taxon>Actinomycetota</taxon>
        <taxon>Actinomycetes</taxon>
        <taxon>Micrococcales</taxon>
        <taxon>Promicromonosporaceae</taxon>
        <taxon>Myceligenerans</taxon>
    </lineage>
</organism>
<name>A0ABR9N484_9MICO</name>
<dbReference type="InterPro" id="IPR008913">
    <property type="entry name" value="Znf_CHY"/>
</dbReference>
<reference evidence="5 6" key="1">
    <citation type="submission" date="2020-10" db="EMBL/GenBank/DDBJ databases">
        <title>Myceligenerans pegani sp. nov., an endophytic actinomycete isolated from Peganum harmala L. in Xinjiang, China.</title>
        <authorList>
            <person name="Xin L."/>
        </authorList>
    </citation>
    <scope>NUCLEOTIDE SEQUENCE [LARGE SCALE GENOMIC DNA]</scope>
    <source>
        <strain evidence="5 6">TRM65318</strain>
    </source>
</reference>
<keyword evidence="1" id="KW-0479">Metal-binding</keyword>
<dbReference type="PANTHER" id="PTHR28082:SF1">
    <property type="entry name" value="HELPER OF TIM PROTEIN 13"/>
    <property type="match status" value="1"/>
</dbReference>
<keyword evidence="3" id="KW-0862">Zinc</keyword>
<dbReference type="InterPro" id="IPR016694">
    <property type="entry name" value="UCP017292"/>
</dbReference>
<evidence type="ECO:0000256" key="3">
    <source>
        <dbReference type="ARBA" id="ARBA00022833"/>
    </source>
</evidence>
<evidence type="ECO:0000256" key="1">
    <source>
        <dbReference type="ARBA" id="ARBA00022723"/>
    </source>
</evidence>
<protein>
    <recommendedName>
        <fullName evidence="4">CHY-type domain-containing protein</fullName>
    </recommendedName>
</protein>
<dbReference type="PANTHER" id="PTHR28082">
    <property type="entry name" value="ZINC FINGER PROTEIN"/>
    <property type="match status" value="1"/>
</dbReference>
<feature type="domain" description="CHY-type" evidence="4">
    <location>
        <begin position="9"/>
        <end position="89"/>
    </location>
</feature>